<accession>A0A1I7RQZ7</accession>
<proteinExistence type="predicted"/>
<reference evidence="2" key="1">
    <citation type="submission" date="2016-11" db="UniProtKB">
        <authorList>
            <consortium name="WormBaseParasite"/>
        </authorList>
    </citation>
    <scope>IDENTIFICATION</scope>
</reference>
<protein>
    <submittedName>
        <fullName evidence="2">Ovule protein</fullName>
    </submittedName>
</protein>
<dbReference type="Proteomes" id="UP000095284">
    <property type="component" value="Unplaced"/>
</dbReference>
<evidence type="ECO:0000313" key="2">
    <source>
        <dbReference type="WBParaSite" id="BXY_0314200.1"/>
    </source>
</evidence>
<evidence type="ECO:0000313" key="1">
    <source>
        <dbReference type="Proteomes" id="UP000095284"/>
    </source>
</evidence>
<dbReference type="AlphaFoldDB" id="A0A1I7RQZ7"/>
<organism evidence="1 2">
    <name type="scientific">Bursaphelenchus xylophilus</name>
    <name type="common">Pinewood nematode worm</name>
    <name type="synonym">Aphelenchoides xylophilus</name>
    <dbReference type="NCBI Taxonomy" id="6326"/>
    <lineage>
        <taxon>Eukaryota</taxon>
        <taxon>Metazoa</taxon>
        <taxon>Ecdysozoa</taxon>
        <taxon>Nematoda</taxon>
        <taxon>Chromadorea</taxon>
        <taxon>Rhabditida</taxon>
        <taxon>Tylenchina</taxon>
        <taxon>Tylenchomorpha</taxon>
        <taxon>Aphelenchoidea</taxon>
        <taxon>Aphelenchoididae</taxon>
        <taxon>Bursaphelenchus</taxon>
    </lineage>
</organism>
<name>A0A1I7RQZ7_BURXY</name>
<sequence length="80" mass="9205">MNSNQSHCSTLFSLQVAESMTDLASKPKVRELDSLTHPNIEWDGRCSSLKSLTVCNHINGFYSNLLNMGKIRRRKKWMTF</sequence>
<dbReference type="WBParaSite" id="BXY_0314200.1">
    <property type="protein sequence ID" value="BXY_0314200.1"/>
    <property type="gene ID" value="BXY_0314200"/>
</dbReference>